<protein>
    <recommendedName>
        <fullName evidence="6">Aminotransferase class I/classII large domain-containing protein</fullName>
    </recommendedName>
</protein>
<dbReference type="Gene3D" id="3.90.1150.10">
    <property type="entry name" value="Aspartate Aminotransferase, domain 1"/>
    <property type="match status" value="1"/>
</dbReference>
<proteinExistence type="inferred from homology"/>
<evidence type="ECO:0000256" key="1">
    <source>
        <dbReference type="ARBA" id="ARBA00001933"/>
    </source>
</evidence>
<feature type="non-terminal residue" evidence="7">
    <location>
        <position position="1"/>
    </location>
</feature>
<dbReference type="InterPro" id="IPR004839">
    <property type="entry name" value="Aminotransferase_I/II_large"/>
</dbReference>
<keyword evidence="4" id="KW-0808">Transferase</keyword>
<reference evidence="7" key="1">
    <citation type="journal article" date="2019" name="Sci. Rep.">
        <title>Draft genome of Tanacetum cinerariifolium, the natural source of mosquito coil.</title>
        <authorList>
            <person name="Yamashiro T."/>
            <person name="Shiraishi A."/>
            <person name="Satake H."/>
            <person name="Nakayama K."/>
        </authorList>
    </citation>
    <scope>NUCLEOTIDE SEQUENCE</scope>
</reference>
<dbReference type="Pfam" id="PF00155">
    <property type="entry name" value="Aminotran_1_2"/>
    <property type="match status" value="1"/>
</dbReference>
<name>A0A699TBY1_TANCI</name>
<dbReference type="GO" id="GO:0008483">
    <property type="term" value="F:transaminase activity"/>
    <property type="evidence" value="ECO:0007669"/>
    <property type="project" value="UniProtKB-KW"/>
</dbReference>
<dbReference type="InterPro" id="IPR015421">
    <property type="entry name" value="PyrdxlP-dep_Trfase_major"/>
</dbReference>
<dbReference type="PANTHER" id="PTHR46383">
    <property type="entry name" value="ASPARTATE AMINOTRANSFERASE"/>
    <property type="match status" value="1"/>
</dbReference>
<evidence type="ECO:0000256" key="3">
    <source>
        <dbReference type="ARBA" id="ARBA00022576"/>
    </source>
</evidence>
<dbReference type="InterPro" id="IPR015422">
    <property type="entry name" value="PyrdxlP-dep_Trfase_small"/>
</dbReference>
<dbReference type="InterPro" id="IPR050596">
    <property type="entry name" value="AspAT/PAT-like"/>
</dbReference>
<gene>
    <name evidence="7" type="ORF">Tci_880041</name>
</gene>
<dbReference type="Gene3D" id="3.40.640.10">
    <property type="entry name" value="Type I PLP-dependent aspartate aminotransferase-like (Major domain)"/>
    <property type="match status" value="1"/>
</dbReference>
<evidence type="ECO:0000313" key="7">
    <source>
        <dbReference type="EMBL" id="GFD08072.1"/>
    </source>
</evidence>
<comment type="cofactor">
    <cofactor evidence="1">
        <name>pyridoxal 5'-phosphate</name>
        <dbReference type="ChEBI" id="CHEBI:597326"/>
    </cofactor>
</comment>
<dbReference type="InterPro" id="IPR015424">
    <property type="entry name" value="PyrdxlP-dep_Trfase"/>
</dbReference>
<dbReference type="GO" id="GO:0006520">
    <property type="term" value="P:amino acid metabolic process"/>
    <property type="evidence" value="ECO:0007669"/>
    <property type="project" value="InterPro"/>
</dbReference>
<dbReference type="EMBL" id="BKCJ011235759">
    <property type="protein sequence ID" value="GFD08072.1"/>
    <property type="molecule type" value="Genomic_DNA"/>
</dbReference>
<comment type="caution">
    <text evidence="7">The sequence shown here is derived from an EMBL/GenBank/DDBJ whole genome shotgun (WGS) entry which is preliminary data.</text>
</comment>
<sequence length="142" mass="15564">GWLVVPDTLAAQLEKVIEYNFSCMFEPVQRAAAAALIHGEDHIKSERKKLTSNHHLLAKSLRSIEGVSVPDTGGAMYTFFKVDGQNDSVEFAKQLVNAVGLGLAPGSAFGTEGNGWLRWCHAVDKQKLTAGIERFSKYMGKR</sequence>
<organism evidence="7">
    <name type="scientific">Tanacetum cinerariifolium</name>
    <name type="common">Dalmatian daisy</name>
    <name type="synonym">Chrysanthemum cinerariifolium</name>
    <dbReference type="NCBI Taxonomy" id="118510"/>
    <lineage>
        <taxon>Eukaryota</taxon>
        <taxon>Viridiplantae</taxon>
        <taxon>Streptophyta</taxon>
        <taxon>Embryophyta</taxon>
        <taxon>Tracheophyta</taxon>
        <taxon>Spermatophyta</taxon>
        <taxon>Magnoliopsida</taxon>
        <taxon>eudicotyledons</taxon>
        <taxon>Gunneridae</taxon>
        <taxon>Pentapetalae</taxon>
        <taxon>asterids</taxon>
        <taxon>campanulids</taxon>
        <taxon>Asterales</taxon>
        <taxon>Asteraceae</taxon>
        <taxon>Asteroideae</taxon>
        <taxon>Anthemideae</taxon>
        <taxon>Anthemidinae</taxon>
        <taxon>Tanacetum</taxon>
    </lineage>
</organism>
<dbReference type="PANTHER" id="PTHR46383:SF2">
    <property type="entry name" value="AMINOTRANSFERASE"/>
    <property type="match status" value="1"/>
</dbReference>
<keyword evidence="3" id="KW-0032">Aminotransferase</keyword>
<evidence type="ECO:0000256" key="5">
    <source>
        <dbReference type="ARBA" id="ARBA00022898"/>
    </source>
</evidence>
<dbReference type="GO" id="GO:0030170">
    <property type="term" value="F:pyridoxal phosphate binding"/>
    <property type="evidence" value="ECO:0007669"/>
    <property type="project" value="InterPro"/>
</dbReference>
<accession>A0A699TBY1</accession>
<dbReference type="SUPFAM" id="SSF53383">
    <property type="entry name" value="PLP-dependent transferases"/>
    <property type="match status" value="1"/>
</dbReference>
<keyword evidence="5" id="KW-0663">Pyridoxal phosphate</keyword>
<evidence type="ECO:0000259" key="6">
    <source>
        <dbReference type="Pfam" id="PF00155"/>
    </source>
</evidence>
<dbReference type="CDD" id="cd00609">
    <property type="entry name" value="AAT_like"/>
    <property type="match status" value="1"/>
</dbReference>
<comment type="similarity">
    <text evidence="2">Belongs to the class-I pyridoxal-phosphate-dependent aminotransferase family.</text>
</comment>
<dbReference type="AlphaFoldDB" id="A0A699TBY1"/>
<evidence type="ECO:0000256" key="4">
    <source>
        <dbReference type="ARBA" id="ARBA00022679"/>
    </source>
</evidence>
<evidence type="ECO:0000256" key="2">
    <source>
        <dbReference type="ARBA" id="ARBA00007441"/>
    </source>
</evidence>
<feature type="domain" description="Aminotransferase class I/classII large" evidence="6">
    <location>
        <begin position="1"/>
        <end position="135"/>
    </location>
</feature>